<dbReference type="InterPro" id="IPR007627">
    <property type="entry name" value="RNA_pol_sigma70_r2"/>
</dbReference>
<keyword evidence="4 6" id="KW-0238">DNA-binding</keyword>
<dbReference type="InterPro" id="IPR036388">
    <property type="entry name" value="WH-like_DNA-bd_sf"/>
</dbReference>
<dbReference type="RefSeq" id="WP_089336254.1">
    <property type="nucleotide sequence ID" value="NZ_FZNO01000008.1"/>
</dbReference>
<evidence type="ECO:0000256" key="3">
    <source>
        <dbReference type="ARBA" id="ARBA00023082"/>
    </source>
</evidence>
<dbReference type="GO" id="GO:0016987">
    <property type="term" value="F:sigma factor activity"/>
    <property type="evidence" value="ECO:0007669"/>
    <property type="project" value="UniProtKB-KW"/>
</dbReference>
<evidence type="ECO:0000256" key="4">
    <source>
        <dbReference type="ARBA" id="ARBA00023125"/>
    </source>
</evidence>
<keyword evidence="2 6" id="KW-0805">Transcription regulation</keyword>
<feature type="domain" description="RNA polymerase sigma-70 region 4" evidence="8">
    <location>
        <begin position="115"/>
        <end position="163"/>
    </location>
</feature>
<dbReference type="Gene3D" id="1.10.10.10">
    <property type="entry name" value="Winged helix-like DNA-binding domain superfamily/Winged helix DNA-binding domain"/>
    <property type="match status" value="1"/>
</dbReference>
<dbReference type="Proteomes" id="UP000198403">
    <property type="component" value="Unassembled WGS sequence"/>
</dbReference>
<dbReference type="SUPFAM" id="SSF88659">
    <property type="entry name" value="Sigma3 and sigma4 domains of RNA polymerase sigma factors"/>
    <property type="match status" value="1"/>
</dbReference>
<keyword evidence="10" id="KW-1185">Reference proteome</keyword>
<name>A0A238WJ08_9ACTN</name>
<dbReference type="SUPFAM" id="SSF88946">
    <property type="entry name" value="Sigma2 domain of RNA polymerase sigma factors"/>
    <property type="match status" value="1"/>
</dbReference>
<dbReference type="PANTHER" id="PTHR43133:SF52">
    <property type="entry name" value="ECF RNA POLYMERASE SIGMA FACTOR SIGL"/>
    <property type="match status" value="1"/>
</dbReference>
<reference evidence="9 10" key="1">
    <citation type="submission" date="2017-06" db="EMBL/GenBank/DDBJ databases">
        <authorList>
            <person name="Kim H.J."/>
            <person name="Triplett B.A."/>
        </authorList>
    </citation>
    <scope>NUCLEOTIDE SEQUENCE [LARGE SCALE GENOMIC DNA]</scope>
    <source>
        <strain evidence="9 10">DSM 44272</strain>
    </source>
</reference>
<evidence type="ECO:0000313" key="9">
    <source>
        <dbReference type="EMBL" id="SNR46545.1"/>
    </source>
</evidence>
<dbReference type="InterPro" id="IPR014284">
    <property type="entry name" value="RNA_pol_sigma-70_dom"/>
</dbReference>
<dbReference type="AlphaFoldDB" id="A0A238WJ08"/>
<dbReference type="InterPro" id="IPR000838">
    <property type="entry name" value="RNA_pol_sigma70_ECF_CS"/>
</dbReference>
<evidence type="ECO:0000256" key="6">
    <source>
        <dbReference type="RuleBase" id="RU000716"/>
    </source>
</evidence>
<keyword evidence="3 6" id="KW-0731">Sigma factor</keyword>
<dbReference type="InterPro" id="IPR007630">
    <property type="entry name" value="RNA_pol_sigma70_r4"/>
</dbReference>
<dbReference type="NCBIfam" id="NF007227">
    <property type="entry name" value="PRK09645.1"/>
    <property type="match status" value="1"/>
</dbReference>
<dbReference type="PROSITE" id="PS01063">
    <property type="entry name" value="SIGMA70_ECF"/>
    <property type="match status" value="1"/>
</dbReference>
<dbReference type="InterPro" id="IPR013324">
    <property type="entry name" value="RNA_pol_sigma_r3/r4-like"/>
</dbReference>
<dbReference type="EMBL" id="FZNO01000008">
    <property type="protein sequence ID" value="SNR46545.1"/>
    <property type="molecule type" value="Genomic_DNA"/>
</dbReference>
<gene>
    <name evidence="9" type="ORF">SAMN06272737_10880</name>
</gene>
<comment type="similarity">
    <text evidence="1 6">Belongs to the sigma-70 factor family. ECF subfamily.</text>
</comment>
<dbReference type="InterPro" id="IPR039425">
    <property type="entry name" value="RNA_pol_sigma-70-like"/>
</dbReference>
<evidence type="ECO:0000259" key="7">
    <source>
        <dbReference type="Pfam" id="PF04542"/>
    </source>
</evidence>
<dbReference type="OrthoDB" id="9811152at2"/>
<dbReference type="InterPro" id="IPR013325">
    <property type="entry name" value="RNA_pol_sigma_r2"/>
</dbReference>
<protein>
    <recommendedName>
        <fullName evidence="6">RNA polymerase sigma factor</fullName>
    </recommendedName>
</protein>
<feature type="domain" description="RNA polymerase sigma-70 region 2" evidence="7">
    <location>
        <begin position="15"/>
        <end position="83"/>
    </location>
</feature>
<accession>A0A238WJ08</accession>
<dbReference type="GO" id="GO:0003677">
    <property type="term" value="F:DNA binding"/>
    <property type="evidence" value="ECO:0007669"/>
    <property type="project" value="UniProtKB-KW"/>
</dbReference>
<sequence>MGFLGETGERELRALYDAHALALLAYALRLCDGDRALAEDLVQETLVRAWRHLDRLDPTAAPVRPWLFTVAQHLAIDAHRARRARPPEVGDAALDAVPGLDRIESTLDRIVVTDALQSLSKEHRAVIVETYYRGRTVAEAAGVLGVPSGTVKSRCYYALRALKLALAERGVTT</sequence>
<organism evidence="9 10">
    <name type="scientific">Blastococcus mobilis</name>
    <dbReference type="NCBI Taxonomy" id="1938746"/>
    <lineage>
        <taxon>Bacteria</taxon>
        <taxon>Bacillati</taxon>
        <taxon>Actinomycetota</taxon>
        <taxon>Actinomycetes</taxon>
        <taxon>Geodermatophilales</taxon>
        <taxon>Geodermatophilaceae</taxon>
        <taxon>Blastococcus</taxon>
    </lineage>
</organism>
<dbReference type="Pfam" id="PF04545">
    <property type="entry name" value="Sigma70_r4"/>
    <property type="match status" value="1"/>
</dbReference>
<dbReference type="Gene3D" id="1.10.1740.10">
    <property type="match status" value="1"/>
</dbReference>
<dbReference type="PANTHER" id="PTHR43133">
    <property type="entry name" value="RNA POLYMERASE ECF-TYPE SIGMA FACTO"/>
    <property type="match status" value="1"/>
</dbReference>
<evidence type="ECO:0000259" key="8">
    <source>
        <dbReference type="Pfam" id="PF04545"/>
    </source>
</evidence>
<evidence type="ECO:0000256" key="2">
    <source>
        <dbReference type="ARBA" id="ARBA00023015"/>
    </source>
</evidence>
<dbReference type="NCBIfam" id="TIGR02937">
    <property type="entry name" value="sigma70-ECF"/>
    <property type="match status" value="1"/>
</dbReference>
<dbReference type="Pfam" id="PF04542">
    <property type="entry name" value="Sigma70_r2"/>
    <property type="match status" value="1"/>
</dbReference>
<dbReference type="GO" id="GO:0006352">
    <property type="term" value="P:DNA-templated transcription initiation"/>
    <property type="evidence" value="ECO:0007669"/>
    <property type="project" value="InterPro"/>
</dbReference>
<evidence type="ECO:0000256" key="5">
    <source>
        <dbReference type="ARBA" id="ARBA00023163"/>
    </source>
</evidence>
<proteinExistence type="inferred from homology"/>
<dbReference type="CDD" id="cd06171">
    <property type="entry name" value="Sigma70_r4"/>
    <property type="match status" value="1"/>
</dbReference>
<evidence type="ECO:0000256" key="1">
    <source>
        <dbReference type="ARBA" id="ARBA00010641"/>
    </source>
</evidence>
<keyword evidence="5 6" id="KW-0804">Transcription</keyword>
<evidence type="ECO:0000313" key="10">
    <source>
        <dbReference type="Proteomes" id="UP000198403"/>
    </source>
</evidence>